<sequence length="327" mass="34699">MWFDDPFGDGRPPILFPKVRCGGRRVAWVRQFWSKELRCTAQRSLGSQPIDLGTVAPLIRERMEPQERAQAEAWFSQQKVETNTVSAVREIEEAVTRLRGAAENLKAMATSSNANLVLAAGRVGAAQKAVFDSAARAFQEALDAAARNGAKMTAPKPATPASARPEALKGPDAPLPAAAPPDALVEAPVALQTEPSPDPAKPAKKGKKSTWSRTERRAQQTVDAAPQARETAGRSDRKKKAVAQSAAQPEMPIAAPTAESVSVADDVPTMTFDDAAPEAAVVVFMPMPAPPSAALVDAGEQLDLETFLASLDGGQLEPMPEPTVPSR</sequence>
<reference evidence="2 3" key="1">
    <citation type="submission" date="2018-07" db="EMBL/GenBank/DDBJ databases">
        <title>Genome sequence of Roseomonas fauriae ATCC 49958.</title>
        <authorList>
            <person name="Sant'Anna F.H."/>
            <person name="Baldani J.I."/>
            <person name="Zilli J.E."/>
            <person name="Reis V.M."/>
            <person name="Hartmann A."/>
            <person name="Cruz L."/>
            <person name="de Souza E.M."/>
            <person name="de Oliveira Pedrosa F."/>
            <person name="Passaglia L.M.P."/>
        </authorList>
    </citation>
    <scope>NUCLEOTIDE SEQUENCE [LARGE SCALE GENOMIC DNA]</scope>
    <source>
        <strain evidence="2 3">ATCC 49958</strain>
    </source>
</reference>
<dbReference type="EMBL" id="QOKV01000005">
    <property type="protein sequence ID" value="KAA0686211.1"/>
    <property type="molecule type" value="Genomic_DNA"/>
</dbReference>
<proteinExistence type="predicted"/>
<feature type="region of interest" description="Disordered" evidence="1">
    <location>
        <begin position="192"/>
        <end position="249"/>
    </location>
</feature>
<comment type="caution">
    <text evidence="2">The sequence shown here is derived from an EMBL/GenBank/DDBJ whole genome shotgun (WGS) entry which is preliminary data.</text>
</comment>
<protein>
    <submittedName>
        <fullName evidence="2">Uncharacterized protein</fullName>
    </submittedName>
</protein>
<feature type="compositionally biased region" description="Low complexity" evidence="1">
    <location>
        <begin position="150"/>
        <end position="172"/>
    </location>
</feature>
<gene>
    <name evidence="2" type="ORF">DS837_10975</name>
</gene>
<evidence type="ECO:0000313" key="2">
    <source>
        <dbReference type="EMBL" id="KAA0686211.1"/>
    </source>
</evidence>
<accession>A0A6L3B2R4</accession>
<evidence type="ECO:0000313" key="3">
    <source>
        <dbReference type="Proteomes" id="UP000476837"/>
    </source>
</evidence>
<organism evidence="2 3">
    <name type="scientific">Azospirillum brasilense</name>
    <dbReference type="NCBI Taxonomy" id="192"/>
    <lineage>
        <taxon>Bacteria</taxon>
        <taxon>Pseudomonadati</taxon>
        <taxon>Pseudomonadota</taxon>
        <taxon>Alphaproteobacteria</taxon>
        <taxon>Rhodospirillales</taxon>
        <taxon>Azospirillaceae</taxon>
        <taxon>Azospirillum</taxon>
    </lineage>
</organism>
<name>A0A6L3B2R4_AZOBR</name>
<feature type="region of interest" description="Disordered" evidence="1">
    <location>
        <begin position="148"/>
        <end position="180"/>
    </location>
</feature>
<evidence type="ECO:0000256" key="1">
    <source>
        <dbReference type="SAM" id="MobiDB-lite"/>
    </source>
</evidence>
<dbReference type="RefSeq" id="WP_149164784.1">
    <property type="nucleotide sequence ID" value="NZ_QOKV01000005.1"/>
</dbReference>
<dbReference type="Proteomes" id="UP000476837">
    <property type="component" value="Unassembled WGS sequence"/>
</dbReference>
<dbReference type="AlphaFoldDB" id="A0A6L3B2R4"/>